<keyword evidence="1" id="KW-1133">Transmembrane helix</keyword>
<sequence>MIIGMPISTFFGIMIWPFVYIILAFVVYGIMKKQDDEIDDTEFEQSVKGRRGAAE</sequence>
<reference evidence="2" key="1">
    <citation type="submission" date="2021-04" db="EMBL/GenBank/DDBJ databases">
        <title>Sinoanaerobacter chloroacetimidivorans sp. nov., an obligate anaerobic bacterium isolated from anaerobic sludge.</title>
        <authorList>
            <person name="Bao Y."/>
        </authorList>
    </citation>
    <scope>NUCLEOTIDE SEQUENCE</scope>
    <source>
        <strain evidence="2">BAD-6</strain>
    </source>
</reference>
<protein>
    <submittedName>
        <fullName evidence="2">Uncharacterized protein</fullName>
    </submittedName>
</protein>
<name>A0A8J7W4S5_9FIRM</name>
<dbReference type="AlphaFoldDB" id="A0A8J7W4S5"/>
<evidence type="ECO:0000256" key="1">
    <source>
        <dbReference type="SAM" id="Phobius"/>
    </source>
</evidence>
<accession>A0A8J7W4S5</accession>
<organism evidence="2 3">
    <name type="scientific">Sinanaerobacter chloroacetimidivorans</name>
    <dbReference type="NCBI Taxonomy" id="2818044"/>
    <lineage>
        <taxon>Bacteria</taxon>
        <taxon>Bacillati</taxon>
        <taxon>Bacillota</taxon>
        <taxon>Clostridia</taxon>
        <taxon>Peptostreptococcales</taxon>
        <taxon>Anaerovoracaceae</taxon>
        <taxon>Sinanaerobacter</taxon>
    </lineage>
</organism>
<dbReference type="EMBL" id="JAGSND010000012">
    <property type="protein sequence ID" value="MBR0599353.1"/>
    <property type="molecule type" value="Genomic_DNA"/>
</dbReference>
<evidence type="ECO:0000313" key="2">
    <source>
        <dbReference type="EMBL" id="MBR0599353.1"/>
    </source>
</evidence>
<dbReference type="RefSeq" id="WP_227019485.1">
    <property type="nucleotide sequence ID" value="NZ_JAGSND010000012.1"/>
</dbReference>
<comment type="caution">
    <text evidence="2">The sequence shown here is derived from an EMBL/GenBank/DDBJ whole genome shotgun (WGS) entry which is preliminary data.</text>
</comment>
<dbReference type="Proteomes" id="UP000675664">
    <property type="component" value="Unassembled WGS sequence"/>
</dbReference>
<reference evidence="2" key="2">
    <citation type="submission" date="2021-04" db="EMBL/GenBank/DDBJ databases">
        <authorList>
            <person name="Liu J."/>
        </authorList>
    </citation>
    <scope>NUCLEOTIDE SEQUENCE</scope>
    <source>
        <strain evidence="2">BAD-6</strain>
    </source>
</reference>
<keyword evidence="3" id="KW-1185">Reference proteome</keyword>
<keyword evidence="1" id="KW-0472">Membrane</keyword>
<gene>
    <name evidence="2" type="ORF">KCX82_15810</name>
</gene>
<keyword evidence="1" id="KW-0812">Transmembrane</keyword>
<evidence type="ECO:0000313" key="3">
    <source>
        <dbReference type="Proteomes" id="UP000675664"/>
    </source>
</evidence>
<feature type="transmembrane region" description="Helical" evidence="1">
    <location>
        <begin position="6"/>
        <end position="28"/>
    </location>
</feature>
<proteinExistence type="predicted"/>